<protein>
    <submittedName>
        <fullName evidence="1">Uncharacterized protein</fullName>
    </submittedName>
</protein>
<comment type="caution">
    <text evidence="1">The sequence shown here is derived from an EMBL/GenBank/DDBJ whole genome shotgun (WGS) entry which is preliminary data.</text>
</comment>
<accession>A0A3E4EF96</accession>
<name>A0A3E4EF96_9FIRM</name>
<evidence type="ECO:0000313" key="2">
    <source>
        <dbReference type="Proteomes" id="UP000260642"/>
    </source>
</evidence>
<gene>
    <name evidence="1" type="ORF">DXD95_04155</name>
</gene>
<sequence>MTKTLELSINSGRVYAGMSQILKAKQELKNKVQEIYSDSKLSDEGKKEYELLWRNKYEETCKKASADMQEAVNELQNAVVTDEFRPSQEMRDTIDFIQTMKAGGCLSDRLLSEQLSKFRGEEMNLIYLREKLKDCIGTAPFDKLTFSGYSKADIGRPAQFIPPDRYFNQLRESLEKSDNTMTDYLMGGLESRLGIESADGKRYKQERQASVNGTSQLI</sequence>
<dbReference type="RefSeq" id="WP_117481891.1">
    <property type="nucleotide sequence ID" value="NZ_QSOB01000004.1"/>
</dbReference>
<evidence type="ECO:0000313" key="1">
    <source>
        <dbReference type="EMBL" id="RGI69682.1"/>
    </source>
</evidence>
<proteinExistence type="predicted"/>
<dbReference type="Proteomes" id="UP000260642">
    <property type="component" value="Unassembled WGS sequence"/>
</dbReference>
<reference evidence="1 2" key="1">
    <citation type="submission" date="2018-08" db="EMBL/GenBank/DDBJ databases">
        <title>A genome reference for cultivated species of the human gut microbiota.</title>
        <authorList>
            <person name="Zou Y."/>
            <person name="Xue W."/>
            <person name="Luo G."/>
        </authorList>
    </citation>
    <scope>NUCLEOTIDE SEQUENCE [LARGE SCALE GENOMIC DNA]</scope>
    <source>
        <strain evidence="1 2">TM10-3</strain>
    </source>
</reference>
<dbReference type="AlphaFoldDB" id="A0A3E4EF96"/>
<organism evidence="1 2">
    <name type="scientific">Agathobacter rectalis</name>
    <dbReference type="NCBI Taxonomy" id="39491"/>
    <lineage>
        <taxon>Bacteria</taxon>
        <taxon>Bacillati</taxon>
        <taxon>Bacillota</taxon>
        <taxon>Clostridia</taxon>
        <taxon>Lachnospirales</taxon>
        <taxon>Lachnospiraceae</taxon>
        <taxon>Agathobacter</taxon>
    </lineage>
</organism>
<dbReference type="EMBL" id="QSOB01000004">
    <property type="protein sequence ID" value="RGI69682.1"/>
    <property type="molecule type" value="Genomic_DNA"/>
</dbReference>